<dbReference type="EMBL" id="PDUG01000001">
    <property type="protein sequence ID" value="PIC55361.1"/>
    <property type="molecule type" value="Genomic_DNA"/>
</dbReference>
<sequence length="173" mass="20021">MQLPPPSIFSFQSEEIFHPESKFYQAESIGITQAEIFTPAVLRNFQGRQAFIKSERCKGSDVIEFINSWKSAEVFWNLEYLKIETTDYQFSRDQILNAIGTKYIDGTKTPPTHTLPQIYIEYPDAEPFTEPITSYAYVVRESDNWVASVEILGKKFSFGVWNKTENEFLGMMD</sequence>
<organism evidence="1 2">
    <name type="scientific">Caenorhabditis nigoni</name>
    <dbReference type="NCBI Taxonomy" id="1611254"/>
    <lineage>
        <taxon>Eukaryota</taxon>
        <taxon>Metazoa</taxon>
        <taxon>Ecdysozoa</taxon>
        <taxon>Nematoda</taxon>
        <taxon>Chromadorea</taxon>
        <taxon>Rhabditida</taxon>
        <taxon>Rhabditina</taxon>
        <taxon>Rhabditomorpha</taxon>
        <taxon>Rhabditoidea</taxon>
        <taxon>Rhabditidae</taxon>
        <taxon>Peloderinae</taxon>
        <taxon>Caenorhabditis</taxon>
    </lineage>
</organism>
<evidence type="ECO:0008006" key="3">
    <source>
        <dbReference type="Google" id="ProtNLM"/>
    </source>
</evidence>
<evidence type="ECO:0000313" key="1">
    <source>
        <dbReference type="EMBL" id="PIC55361.1"/>
    </source>
</evidence>
<dbReference type="AlphaFoldDB" id="A0A2G5VUJ0"/>
<comment type="caution">
    <text evidence="1">The sequence shown here is derived from an EMBL/GenBank/DDBJ whole genome shotgun (WGS) entry which is preliminary data.</text>
</comment>
<name>A0A2G5VUJ0_9PELO</name>
<proteinExistence type="predicted"/>
<gene>
    <name evidence="1" type="primary">Cnig_chr_I.g667</name>
    <name evidence="1" type="ORF">B9Z55_000667</name>
</gene>
<dbReference type="Proteomes" id="UP000230233">
    <property type="component" value="Chromosome I"/>
</dbReference>
<keyword evidence="2" id="KW-1185">Reference proteome</keyword>
<reference evidence="2" key="1">
    <citation type="submission" date="2017-10" db="EMBL/GenBank/DDBJ databases">
        <title>Rapid genome shrinkage in a self-fertile nematode reveals novel sperm competition proteins.</title>
        <authorList>
            <person name="Yin D."/>
            <person name="Schwarz E.M."/>
            <person name="Thomas C.G."/>
            <person name="Felde R.L."/>
            <person name="Korf I.F."/>
            <person name="Cutter A.D."/>
            <person name="Schartner C.M."/>
            <person name="Ralston E.J."/>
            <person name="Meyer B.J."/>
            <person name="Haag E.S."/>
        </authorList>
    </citation>
    <scope>NUCLEOTIDE SEQUENCE [LARGE SCALE GENOMIC DNA]</scope>
    <source>
        <strain evidence="2">JU1422</strain>
    </source>
</reference>
<dbReference type="PANTHER" id="PTHR21503:SF8">
    <property type="entry name" value="F-BOX ASSOCIATED DOMAIN-CONTAINING PROTEIN-RELATED"/>
    <property type="match status" value="1"/>
</dbReference>
<protein>
    <recommendedName>
        <fullName evidence="3">F-box associated domain-containing protein</fullName>
    </recommendedName>
</protein>
<dbReference type="PANTHER" id="PTHR21503">
    <property type="entry name" value="F-BOX-CONTAINING HYPOTHETICAL PROTEIN C.ELEGANS"/>
    <property type="match status" value="1"/>
</dbReference>
<accession>A0A2G5VUJ0</accession>
<evidence type="ECO:0000313" key="2">
    <source>
        <dbReference type="Proteomes" id="UP000230233"/>
    </source>
</evidence>